<evidence type="ECO:0000313" key="5">
    <source>
        <dbReference type="EMBL" id="SHL72566.1"/>
    </source>
</evidence>
<dbReference type="RefSeq" id="WP_317043089.1">
    <property type="nucleotide sequence ID" value="NZ_FRBL01000004.1"/>
</dbReference>
<reference evidence="5 6" key="1">
    <citation type="submission" date="2016-11" db="EMBL/GenBank/DDBJ databases">
        <authorList>
            <person name="Jaros S."/>
            <person name="Januszkiewicz K."/>
            <person name="Wedrychowicz H."/>
        </authorList>
    </citation>
    <scope>NUCLEOTIDE SEQUENCE [LARGE SCALE GENOMIC DNA]</scope>
    <source>
        <strain evidence="5 6">DSM 27406</strain>
    </source>
</reference>
<dbReference type="Pfam" id="PF12833">
    <property type="entry name" value="HTH_18"/>
    <property type="match status" value="1"/>
</dbReference>
<proteinExistence type="predicted"/>
<dbReference type="STRING" id="1419482.SAMN05444266_104538"/>
<keyword evidence="1" id="KW-0805">Transcription regulation</keyword>
<evidence type="ECO:0000256" key="1">
    <source>
        <dbReference type="ARBA" id="ARBA00023015"/>
    </source>
</evidence>
<dbReference type="GO" id="GO:0043565">
    <property type="term" value="F:sequence-specific DNA binding"/>
    <property type="evidence" value="ECO:0007669"/>
    <property type="project" value="InterPro"/>
</dbReference>
<dbReference type="PANTHER" id="PTHR43280:SF32">
    <property type="entry name" value="TRANSCRIPTIONAL REGULATORY PROTEIN"/>
    <property type="match status" value="1"/>
</dbReference>
<dbReference type="Proteomes" id="UP000184420">
    <property type="component" value="Unassembled WGS sequence"/>
</dbReference>
<evidence type="ECO:0000256" key="3">
    <source>
        <dbReference type="ARBA" id="ARBA00023163"/>
    </source>
</evidence>
<dbReference type="InterPro" id="IPR009057">
    <property type="entry name" value="Homeodomain-like_sf"/>
</dbReference>
<dbReference type="SMART" id="SM00342">
    <property type="entry name" value="HTH_ARAC"/>
    <property type="match status" value="1"/>
</dbReference>
<evidence type="ECO:0000259" key="4">
    <source>
        <dbReference type="PROSITE" id="PS01124"/>
    </source>
</evidence>
<feature type="domain" description="HTH araC/xylS-type" evidence="4">
    <location>
        <begin position="199"/>
        <end position="304"/>
    </location>
</feature>
<gene>
    <name evidence="5" type="ORF">SAMN05444266_104538</name>
</gene>
<dbReference type="PROSITE" id="PS01124">
    <property type="entry name" value="HTH_ARAC_FAMILY_2"/>
    <property type="match status" value="1"/>
</dbReference>
<dbReference type="GO" id="GO:0003700">
    <property type="term" value="F:DNA-binding transcription factor activity"/>
    <property type="evidence" value="ECO:0007669"/>
    <property type="project" value="InterPro"/>
</dbReference>
<dbReference type="PANTHER" id="PTHR43280">
    <property type="entry name" value="ARAC-FAMILY TRANSCRIPTIONAL REGULATOR"/>
    <property type="match status" value="1"/>
</dbReference>
<name>A0A1M7CZA6_9BACT</name>
<sequence length="306" mass="34918">MMKKQGNAPYRIESITALHRMLGLPDPPHPLVSIVHNCDVKMVQDEFPASLLLGFYKISFMKDLKGKIRYGQGYYDFDAGGMVFVATNQVLTVADDADAYEGFNLFLHPDFLQSYPLAVSIKKYDFFSYATNEALHLSAKEKETVVAIFNNIEAELAERIDDFSQEVVIAHIDLLLTYCKRFYQRQFTTRKAVNNDLLTRLETILNEYFNTATALSKGLPSVQYLADQLHLSSHYLSDMLRNLTGQNAQQHIHHHVIEKAKEALSTTSLSVGEIAWSLGFEHSQSFNRFFKQKTNIAPLDFRKSFN</sequence>
<dbReference type="InterPro" id="IPR018060">
    <property type="entry name" value="HTH_AraC"/>
</dbReference>
<dbReference type="AlphaFoldDB" id="A0A1M7CZA6"/>
<dbReference type="Gene3D" id="1.10.10.60">
    <property type="entry name" value="Homeodomain-like"/>
    <property type="match status" value="1"/>
</dbReference>
<evidence type="ECO:0000313" key="6">
    <source>
        <dbReference type="Proteomes" id="UP000184420"/>
    </source>
</evidence>
<keyword evidence="2" id="KW-0238">DNA-binding</keyword>
<keyword evidence="3" id="KW-0804">Transcription</keyword>
<organism evidence="5 6">
    <name type="scientific">Chitinophaga jiangningensis</name>
    <dbReference type="NCBI Taxonomy" id="1419482"/>
    <lineage>
        <taxon>Bacteria</taxon>
        <taxon>Pseudomonadati</taxon>
        <taxon>Bacteroidota</taxon>
        <taxon>Chitinophagia</taxon>
        <taxon>Chitinophagales</taxon>
        <taxon>Chitinophagaceae</taxon>
        <taxon>Chitinophaga</taxon>
    </lineage>
</organism>
<accession>A0A1M7CZA6</accession>
<protein>
    <submittedName>
        <fullName evidence="5">Helix-turn-helix domain-containing protein</fullName>
    </submittedName>
</protein>
<keyword evidence="6" id="KW-1185">Reference proteome</keyword>
<evidence type="ECO:0000256" key="2">
    <source>
        <dbReference type="ARBA" id="ARBA00023125"/>
    </source>
</evidence>
<dbReference type="SUPFAM" id="SSF46689">
    <property type="entry name" value="Homeodomain-like"/>
    <property type="match status" value="1"/>
</dbReference>
<dbReference type="EMBL" id="FRBL01000004">
    <property type="protein sequence ID" value="SHL72566.1"/>
    <property type="molecule type" value="Genomic_DNA"/>
</dbReference>